<evidence type="ECO:0000256" key="3">
    <source>
        <dbReference type="ARBA" id="ARBA00012068"/>
    </source>
</evidence>
<dbReference type="PROSITE" id="PS51176">
    <property type="entry name" value="PDH_ADH"/>
    <property type="match status" value="1"/>
</dbReference>
<sequence length="366" mass="40830">MQQNVFIIGLGLIGGSLALSLKRNKDVKIIGYDANGQTLKTAKRISVIDEIATNLEESSAFADVIVFATPVSETIRLMKELPKWQLKKQVIITDTGSTKKEIMKVAISLKEQGITFIGGHPMAGSHKSGVEAARPILFENAYYLLTPFEDETDERVQVLINLLQVTKAKVVQVGAEEHDHMTAVVSHFPHLVAASLVHQLSFENEQYPFTKQLAAGGFRDLTRIASANPIVWRDITLQNRQELTDQLKAWTNEMIKLQELLSYADSSDIENYFNVAKKVRDDLPINTQGAMFSVFDLYVDVPDYPGVISEITGYLAKDNISITNLRIVETREDIFGILVISFQSTNDRAKAVECIANNTTFETYIS</sequence>
<dbReference type="SUPFAM" id="SSF51735">
    <property type="entry name" value="NAD(P)-binding Rossmann-fold domains"/>
    <property type="match status" value="1"/>
</dbReference>
<evidence type="ECO:0000256" key="6">
    <source>
        <dbReference type="ARBA" id="ARBA00022605"/>
    </source>
</evidence>
<dbReference type="FunFam" id="3.40.50.720:FF:000208">
    <property type="entry name" value="Prephenate dehydrogenase"/>
    <property type="match status" value="1"/>
</dbReference>
<proteinExistence type="inferred from homology"/>
<dbReference type="Proteomes" id="UP000198734">
    <property type="component" value="Unassembled WGS sequence"/>
</dbReference>
<dbReference type="InterPro" id="IPR050812">
    <property type="entry name" value="Preph/Arog_dehydrog"/>
</dbReference>
<comment type="pathway">
    <text evidence="1">Amino-acid biosynthesis; L-tyrosine biosynthesis; (4-hydroxyphenyl)pyruvate from prephenate (NAD(+) route): step 1/1.</text>
</comment>
<dbReference type="EC" id="1.3.1.12" evidence="3"/>
<reference evidence="15" key="1">
    <citation type="submission" date="2016-10" db="EMBL/GenBank/DDBJ databases">
        <authorList>
            <person name="Varghese N."/>
            <person name="Submissions S."/>
        </authorList>
    </citation>
    <scope>NUCLEOTIDE SEQUENCE [LARGE SCALE GENOMIC DNA]</scope>
    <source>
        <strain evidence="15">DSM 11706</strain>
    </source>
</reference>
<name>A0A1I5VVM7_9BACI</name>
<evidence type="ECO:0000259" key="13">
    <source>
        <dbReference type="PROSITE" id="PS51671"/>
    </source>
</evidence>
<dbReference type="RefSeq" id="WP_093534741.1">
    <property type="nucleotide sequence ID" value="NZ_FOXU01000001.1"/>
</dbReference>
<dbReference type="EMBL" id="FOXU01000001">
    <property type="protein sequence ID" value="SFQ11634.1"/>
    <property type="molecule type" value="Genomic_DNA"/>
</dbReference>
<keyword evidence="15" id="KW-1185">Reference proteome</keyword>
<dbReference type="Pfam" id="PF02153">
    <property type="entry name" value="PDH_N"/>
    <property type="match status" value="1"/>
</dbReference>
<evidence type="ECO:0000256" key="4">
    <source>
        <dbReference type="ARBA" id="ARBA00016891"/>
    </source>
</evidence>
<dbReference type="SUPFAM" id="SSF48179">
    <property type="entry name" value="6-phosphogluconate dehydrogenase C-terminal domain-like"/>
    <property type="match status" value="1"/>
</dbReference>
<dbReference type="SUPFAM" id="SSF55021">
    <property type="entry name" value="ACT-like"/>
    <property type="match status" value="1"/>
</dbReference>
<dbReference type="PANTHER" id="PTHR21363:SF0">
    <property type="entry name" value="PREPHENATE DEHYDROGENASE [NADP(+)]"/>
    <property type="match status" value="1"/>
</dbReference>
<comment type="catalytic activity">
    <reaction evidence="10">
        <text>prephenate + NAD(+) = 3-(4-hydroxyphenyl)pyruvate + CO2 + NADH</text>
        <dbReference type="Rhea" id="RHEA:13869"/>
        <dbReference type="ChEBI" id="CHEBI:16526"/>
        <dbReference type="ChEBI" id="CHEBI:29934"/>
        <dbReference type="ChEBI" id="CHEBI:36242"/>
        <dbReference type="ChEBI" id="CHEBI:57540"/>
        <dbReference type="ChEBI" id="CHEBI:57945"/>
        <dbReference type="EC" id="1.3.1.12"/>
    </reaction>
</comment>
<feature type="domain" description="Prephenate/arogenate dehydrogenase" evidence="12">
    <location>
        <begin position="3"/>
        <end position="291"/>
    </location>
</feature>
<feature type="coiled-coil region" evidence="11">
    <location>
        <begin position="233"/>
        <end position="260"/>
    </location>
</feature>
<accession>A0A1I5VVM7</accession>
<dbReference type="InterPro" id="IPR045865">
    <property type="entry name" value="ACT-like_dom_sf"/>
</dbReference>
<keyword evidence="5" id="KW-0827">Tyrosine biosynthesis</keyword>
<dbReference type="GO" id="GO:0008977">
    <property type="term" value="F:prephenate dehydrogenase (NAD+) activity"/>
    <property type="evidence" value="ECO:0007669"/>
    <property type="project" value="UniProtKB-EC"/>
</dbReference>
<keyword evidence="8" id="KW-0520">NAD</keyword>
<evidence type="ECO:0000256" key="10">
    <source>
        <dbReference type="ARBA" id="ARBA00049260"/>
    </source>
</evidence>
<dbReference type="GO" id="GO:0070403">
    <property type="term" value="F:NAD+ binding"/>
    <property type="evidence" value="ECO:0007669"/>
    <property type="project" value="InterPro"/>
</dbReference>
<dbReference type="Pfam" id="PF20463">
    <property type="entry name" value="PDH_C"/>
    <property type="match status" value="1"/>
</dbReference>
<dbReference type="InterPro" id="IPR008927">
    <property type="entry name" value="6-PGluconate_DH-like_C_sf"/>
</dbReference>
<dbReference type="UniPathway" id="UPA00122">
    <property type="reaction ID" value="UER00961"/>
</dbReference>
<comment type="similarity">
    <text evidence="2">Belongs to the prephenate/arogenate dehydrogenase family.</text>
</comment>
<dbReference type="Gene3D" id="3.30.70.260">
    <property type="match status" value="1"/>
</dbReference>
<evidence type="ECO:0000256" key="1">
    <source>
        <dbReference type="ARBA" id="ARBA00005067"/>
    </source>
</evidence>
<organism evidence="14 15">
    <name type="scientific">Psychrobacillus psychrotolerans</name>
    <dbReference type="NCBI Taxonomy" id="126156"/>
    <lineage>
        <taxon>Bacteria</taxon>
        <taxon>Bacillati</taxon>
        <taxon>Bacillota</taxon>
        <taxon>Bacilli</taxon>
        <taxon>Bacillales</taxon>
        <taxon>Bacillaceae</taxon>
        <taxon>Psychrobacillus</taxon>
    </lineage>
</organism>
<keyword evidence="11" id="KW-0175">Coiled coil</keyword>
<evidence type="ECO:0000313" key="14">
    <source>
        <dbReference type="EMBL" id="SFQ11634.1"/>
    </source>
</evidence>
<gene>
    <name evidence="14" type="ORF">SAMN05421670_0992</name>
</gene>
<evidence type="ECO:0000256" key="9">
    <source>
        <dbReference type="ARBA" id="ARBA00023141"/>
    </source>
</evidence>
<dbReference type="InterPro" id="IPR036291">
    <property type="entry name" value="NAD(P)-bd_dom_sf"/>
</dbReference>
<evidence type="ECO:0000256" key="2">
    <source>
        <dbReference type="ARBA" id="ARBA00007964"/>
    </source>
</evidence>
<dbReference type="InterPro" id="IPR046826">
    <property type="entry name" value="PDH_N"/>
</dbReference>
<protein>
    <recommendedName>
        <fullName evidence="4">Prephenate dehydrogenase</fullName>
        <ecNumber evidence="3">1.3.1.12</ecNumber>
    </recommendedName>
</protein>
<evidence type="ECO:0000256" key="8">
    <source>
        <dbReference type="ARBA" id="ARBA00023027"/>
    </source>
</evidence>
<dbReference type="NCBIfam" id="NF005107">
    <property type="entry name" value="PRK06545.1-5"/>
    <property type="match status" value="1"/>
</dbReference>
<evidence type="ECO:0000256" key="5">
    <source>
        <dbReference type="ARBA" id="ARBA00022498"/>
    </source>
</evidence>
<keyword evidence="7" id="KW-0560">Oxidoreductase</keyword>
<evidence type="ECO:0000256" key="11">
    <source>
        <dbReference type="SAM" id="Coils"/>
    </source>
</evidence>
<dbReference type="InterPro" id="IPR046825">
    <property type="entry name" value="PDH_C"/>
</dbReference>
<dbReference type="OrthoDB" id="9802008at2"/>
<dbReference type="InterPro" id="IPR003099">
    <property type="entry name" value="Prephen_DH"/>
</dbReference>
<dbReference type="Gene3D" id="1.10.3660.10">
    <property type="entry name" value="6-phosphogluconate dehydrogenase C-terminal like domain"/>
    <property type="match status" value="1"/>
</dbReference>
<feature type="domain" description="ACT" evidence="13">
    <location>
        <begin position="296"/>
        <end position="366"/>
    </location>
</feature>
<dbReference type="PANTHER" id="PTHR21363">
    <property type="entry name" value="PREPHENATE DEHYDROGENASE"/>
    <property type="match status" value="1"/>
</dbReference>
<evidence type="ECO:0000256" key="7">
    <source>
        <dbReference type="ARBA" id="ARBA00023002"/>
    </source>
</evidence>
<keyword evidence="6" id="KW-0028">Amino-acid biosynthesis</keyword>
<dbReference type="GO" id="GO:0004665">
    <property type="term" value="F:prephenate dehydrogenase (NADP+) activity"/>
    <property type="evidence" value="ECO:0007669"/>
    <property type="project" value="InterPro"/>
</dbReference>
<evidence type="ECO:0000259" key="12">
    <source>
        <dbReference type="PROSITE" id="PS51176"/>
    </source>
</evidence>
<dbReference type="GO" id="GO:0006571">
    <property type="term" value="P:tyrosine biosynthetic process"/>
    <property type="evidence" value="ECO:0007669"/>
    <property type="project" value="UniProtKB-UniPathway"/>
</dbReference>
<evidence type="ECO:0000313" key="15">
    <source>
        <dbReference type="Proteomes" id="UP000198734"/>
    </source>
</evidence>
<dbReference type="FunFam" id="1.10.3660.10:FF:000003">
    <property type="entry name" value="Prephenate dehydrogenase"/>
    <property type="match status" value="1"/>
</dbReference>
<dbReference type="PROSITE" id="PS51671">
    <property type="entry name" value="ACT"/>
    <property type="match status" value="1"/>
</dbReference>
<dbReference type="AlphaFoldDB" id="A0A1I5VVM7"/>
<dbReference type="Gene3D" id="3.40.50.720">
    <property type="entry name" value="NAD(P)-binding Rossmann-like Domain"/>
    <property type="match status" value="1"/>
</dbReference>
<dbReference type="InterPro" id="IPR002912">
    <property type="entry name" value="ACT_dom"/>
</dbReference>
<dbReference type="STRING" id="126156.SAMN05421670_0992"/>
<keyword evidence="9" id="KW-0057">Aromatic amino acid biosynthesis</keyword>